<keyword evidence="3 8" id="KW-0812">Transmembrane</keyword>
<accession>A0ABY5WBR2</accession>
<keyword evidence="6 8" id="KW-0472">Membrane</keyword>
<sequence length="365" mass="38850">MSTTTALVASLALLALNAFFVAAEFALVAAKRHRLEALAVGGSPAARAALAGNRELSLMLAGSQLGITLCSLGLGALAKPALADLLEPLLHATGLPSQASYVAAFVLALAVVVFLHMVIGEMAPKSWAITHPERSAVLLALPFRAFARLARPALAALNAMANATLRLFKIVPQDELAQAHGPEELRILLQTSREHGTLPAPDEQLLTAMLGLQRTTVATVMIPVEQVVTVHADATARDVEQLCLRYGRSRLPVTDDGRIVGIVHARDALKATTNHVDATAGYLMTAPYTLPAQHSALSAIRAMREHRAQVAIITEHDTPIGLVALEDLLEQVIGQFDDETDPIVAAYRNAPARTTTESRNQKGNR</sequence>
<dbReference type="PROSITE" id="PS51846">
    <property type="entry name" value="CNNM"/>
    <property type="match status" value="1"/>
</dbReference>
<reference evidence="12" key="1">
    <citation type="submission" date="2021-04" db="EMBL/GenBank/DDBJ databases">
        <authorList>
            <person name="Hartkoorn R.C."/>
            <person name="Beaudoing E."/>
            <person name="Hot D."/>
        </authorList>
    </citation>
    <scope>NUCLEOTIDE SEQUENCE</scope>
    <source>
        <strain evidence="12">NRRL B-16292</strain>
    </source>
</reference>
<dbReference type="PANTHER" id="PTHR43099">
    <property type="entry name" value="UPF0053 PROTEIN YRKA"/>
    <property type="match status" value="1"/>
</dbReference>
<reference evidence="12" key="2">
    <citation type="submission" date="2022-09" db="EMBL/GenBank/DDBJ databases">
        <title>Biosynthetic gene clusters of Dactylosporangioum fulvum.</title>
        <authorList>
            <person name="Caradec T."/>
        </authorList>
    </citation>
    <scope>NUCLEOTIDE SEQUENCE</scope>
    <source>
        <strain evidence="12">NRRL B-16292</strain>
    </source>
</reference>
<feature type="domain" description="CNNM transmembrane" evidence="11">
    <location>
        <begin position="1"/>
        <end position="202"/>
    </location>
</feature>
<dbReference type="CDD" id="cd04590">
    <property type="entry name" value="CBS_pair_CorC_HlyC_assoc"/>
    <property type="match status" value="1"/>
</dbReference>
<dbReference type="Proteomes" id="UP001059617">
    <property type="component" value="Chromosome"/>
</dbReference>
<dbReference type="Pfam" id="PF00571">
    <property type="entry name" value="CBS"/>
    <property type="match status" value="2"/>
</dbReference>
<comment type="subcellular location">
    <subcellularLocation>
        <location evidence="1">Cell membrane</location>
        <topology evidence="1">Multi-pass membrane protein</topology>
    </subcellularLocation>
</comment>
<keyword evidence="13" id="KW-1185">Reference proteome</keyword>
<feature type="domain" description="CBS" evidence="10">
    <location>
        <begin position="283"/>
        <end position="339"/>
    </location>
</feature>
<evidence type="ECO:0000313" key="13">
    <source>
        <dbReference type="Proteomes" id="UP001059617"/>
    </source>
</evidence>
<evidence type="ECO:0000256" key="9">
    <source>
        <dbReference type="SAM" id="Phobius"/>
    </source>
</evidence>
<evidence type="ECO:0000256" key="7">
    <source>
        <dbReference type="PROSITE-ProRule" id="PRU00703"/>
    </source>
</evidence>
<feature type="transmembrane region" description="Helical" evidence="9">
    <location>
        <begin position="6"/>
        <end position="28"/>
    </location>
</feature>
<dbReference type="SMART" id="SM00116">
    <property type="entry name" value="CBS"/>
    <property type="match status" value="2"/>
</dbReference>
<name>A0ABY5WBR2_9ACTN</name>
<evidence type="ECO:0000256" key="5">
    <source>
        <dbReference type="ARBA" id="ARBA00022989"/>
    </source>
</evidence>
<evidence type="ECO:0000259" key="11">
    <source>
        <dbReference type="PROSITE" id="PS51846"/>
    </source>
</evidence>
<dbReference type="InterPro" id="IPR002550">
    <property type="entry name" value="CNNM"/>
</dbReference>
<dbReference type="InterPro" id="IPR046342">
    <property type="entry name" value="CBS_dom_sf"/>
</dbReference>
<keyword evidence="5 8" id="KW-1133">Transmembrane helix</keyword>
<protein>
    <submittedName>
        <fullName evidence="12">Hemolysin family protein</fullName>
    </submittedName>
</protein>
<dbReference type="InterPro" id="IPR000644">
    <property type="entry name" value="CBS_dom"/>
</dbReference>
<evidence type="ECO:0000259" key="10">
    <source>
        <dbReference type="PROSITE" id="PS51371"/>
    </source>
</evidence>
<evidence type="ECO:0000256" key="6">
    <source>
        <dbReference type="ARBA" id="ARBA00023136"/>
    </source>
</evidence>
<proteinExistence type="predicted"/>
<feature type="transmembrane region" description="Helical" evidence="9">
    <location>
        <begin position="56"/>
        <end position="78"/>
    </location>
</feature>
<feature type="domain" description="CBS" evidence="10">
    <location>
        <begin position="221"/>
        <end position="278"/>
    </location>
</feature>
<evidence type="ECO:0000256" key="3">
    <source>
        <dbReference type="ARBA" id="ARBA00022692"/>
    </source>
</evidence>
<evidence type="ECO:0000256" key="8">
    <source>
        <dbReference type="PROSITE-ProRule" id="PRU01193"/>
    </source>
</evidence>
<dbReference type="EMBL" id="CP073720">
    <property type="protein sequence ID" value="UWP86551.1"/>
    <property type="molecule type" value="Genomic_DNA"/>
</dbReference>
<dbReference type="SUPFAM" id="SSF54631">
    <property type="entry name" value="CBS-domain pair"/>
    <property type="match status" value="1"/>
</dbReference>
<gene>
    <name evidence="12" type="ORF">Dfulv_20845</name>
</gene>
<organism evidence="12 13">
    <name type="scientific">Dactylosporangium fulvum</name>
    <dbReference type="NCBI Taxonomy" id="53359"/>
    <lineage>
        <taxon>Bacteria</taxon>
        <taxon>Bacillati</taxon>
        <taxon>Actinomycetota</taxon>
        <taxon>Actinomycetes</taxon>
        <taxon>Micromonosporales</taxon>
        <taxon>Micromonosporaceae</taxon>
        <taxon>Dactylosporangium</taxon>
    </lineage>
</organism>
<evidence type="ECO:0000256" key="1">
    <source>
        <dbReference type="ARBA" id="ARBA00004651"/>
    </source>
</evidence>
<dbReference type="Gene3D" id="3.10.580.10">
    <property type="entry name" value="CBS-domain"/>
    <property type="match status" value="1"/>
</dbReference>
<dbReference type="InterPro" id="IPR051676">
    <property type="entry name" value="UPF0053_domain"/>
</dbReference>
<feature type="transmembrane region" description="Helical" evidence="9">
    <location>
        <begin position="98"/>
        <end position="119"/>
    </location>
</feature>
<dbReference type="RefSeq" id="WP_259865836.1">
    <property type="nucleotide sequence ID" value="NZ_BAAAST010000003.1"/>
</dbReference>
<evidence type="ECO:0000256" key="4">
    <source>
        <dbReference type="ARBA" id="ARBA00022737"/>
    </source>
</evidence>
<evidence type="ECO:0000313" key="12">
    <source>
        <dbReference type="EMBL" id="UWP86551.1"/>
    </source>
</evidence>
<keyword evidence="7" id="KW-0129">CBS domain</keyword>
<keyword evidence="4" id="KW-0677">Repeat</keyword>
<evidence type="ECO:0000256" key="2">
    <source>
        <dbReference type="ARBA" id="ARBA00022475"/>
    </source>
</evidence>
<dbReference type="PANTHER" id="PTHR43099:SF5">
    <property type="entry name" value="HLYC_CORC FAMILY TRANSPORTER"/>
    <property type="match status" value="1"/>
</dbReference>
<keyword evidence="2" id="KW-1003">Cell membrane</keyword>
<dbReference type="InterPro" id="IPR044751">
    <property type="entry name" value="Ion_transp-like_CBS"/>
</dbReference>
<dbReference type="Pfam" id="PF01595">
    <property type="entry name" value="CNNM"/>
    <property type="match status" value="1"/>
</dbReference>
<dbReference type="PROSITE" id="PS51371">
    <property type="entry name" value="CBS"/>
    <property type="match status" value="2"/>
</dbReference>